<dbReference type="Proteomes" id="UP000036987">
    <property type="component" value="Unassembled WGS sequence"/>
</dbReference>
<dbReference type="InterPro" id="IPR035892">
    <property type="entry name" value="C2_domain_sf"/>
</dbReference>
<dbReference type="GO" id="GO:0016020">
    <property type="term" value="C:membrane"/>
    <property type="evidence" value="ECO:0007669"/>
    <property type="project" value="UniProtKB-SubCell"/>
</dbReference>
<keyword evidence="6" id="KW-0812">Transmembrane</keyword>
<proteinExistence type="predicted"/>
<keyword evidence="6" id="KW-1133">Transmembrane helix</keyword>
<evidence type="ECO:0000256" key="5">
    <source>
        <dbReference type="ARBA" id="ARBA00023136"/>
    </source>
</evidence>
<dbReference type="SMART" id="SM00239">
    <property type="entry name" value="C2"/>
    <property type="match status" value="3"/>
</dbReference>
<keyword evidence="4" id="KW-0446">Lipid-binding</keyword>
<keyword evidence="3" id="KW-0445">Lipid transport</keyword>
<comment type="caution">
    <text evidence="9">The sequence shown here is derived from an EMBL/GenBank/DDBJ whole genome shotgun (WGS) entry which is preliminary data.</text>
</comment>
<dbReference type="Gene3D" id="2.60.40.150">
    <property type="entry name" value="C2 domain"/>
    <property type="match status" value="3"/>
</dbReference>
<feature type="domain" description="SMP-LTD" evidence="8">
    <location>
        <begin position="93"/>
        <end position="279"/>
    </location>
</feature>
<keyword evidence="10" id="KW-1185">Reference proteome</keyword>
<feature type="domain" description="C2" evidence="7">
    <location>
        <begin position="446"/>
        <end position="562"/>
    </location>
</feature>
<dbReference type="EMBL" id="LFYR01001335">
    <property type="protein sequence ID" value="KMZ62571.1"/>
    <property type="molecule type" value="Genomic_DNA"/>
</dbReference>
<dbReference type="InterPro" id="IPR031468">
    <property type="entry name" value="SMP_LBD"/>
</dbReference>
<sequence length="809" mass="92087">MARKNSVWPPPSSSKKKKTIDFYNHVLKENPMFPFFIPLIVLSCWFLPLSNWVPLLFAVWATFQHGKFQRRNDEEELKQTWKQFILQLAPTTPKEPCEWLNKLLLDIWPNFLEPKISKKIALTVERRIKLRKPRWIASMKVVEFFLGSRPPIVGLHGTQWHTSGDKRILQTSFDWVTNNMNIMFSVIMEKPFAGTARIIVHEIKIKGTLLLMPILDGQALLYSFECTPELGVEVSFGSGGSQSMPANGLPGVSSFLTKLFTDTVNKQMVEPRRGCLTLPIEQKRKEPVGGLVSVTIVSAKRLIDRSADNNEIKDARDFMNFVEVEIKNLTRRTGTVSGSDLEWDQEFNMYMHGESDIIKLNLCEYATDSVKCDHLASCEIKMKYVPDGSTIFWAIGLNNSIIAKRSQFCGKSVEMNIPFEGNFKGDISVQLIPKEWHFSDELNDISQMTYQPSIGAYPPFHPSTGKRFKVSVKEGRNLTVKSGKCDSYVKLQYGKVVRKTHTITNDPNPKWNYSTEFDEIGSCEYLMLKCYSSESFGSEFIGSAMLVMDGGDPKDSNKDIWIPLEKVITGELRIQLEVTNVEQLERRSSGLIELVLIEARDLVAADIRGTSDPFVKVQYGNLKKKTKVIHKTLTPQWNQTLDFPDDGSQLHLFVKDHNAFLPTTSIGDCIVEYDWINSNQTVDKWIPLQNVSNGEIHIKITRKTLELKKKSKFDQLDDNVSSHSGISNATKICGKMRNQLKKVQDLVDDGDLDGLSTFLSEVESSEDIQEEYMVRLEKERALLLDKINNLHHEISKANTSSKMHKTFSS</sequence>
<name>A0A0K9P0I9_ZOSMR</name>
<dbReference type="Pfam" id="PF00168">
    <property type="entry name" value="C2"/>
    <property type="match status" value="3"/>
</dbReference>
<dbReference type="PROSITE" id="PS50004">
    <property type="entry name" value="C2"/>
    <property type="match status" value="2"/>
</dbReference>
<dbReference type="PANTHER" id="PTHR47264">
    <property type="entry name" value="OS01G0128800 PROTEIN"/>
    <property type="match status" value="1"/>
</dbReference>
<dbReference type="InterPro" id="IPR000008">
    <property type="entry name" value="C2_dom"/>
</dbReference>
<feature type="transmembrane region" description="Helical" evidence="6">
    <location>
        <begin position="35"/>
        <end position="61"/>
    </location>
</feature>
<dbReference type="GO" id="GO:0006869">
    <property type="term" value="P:lipid transport"/>
    <property type="evidence" value="ECO:0007669"/>
    <property type="project" value="UniProtKB-KW"/>
</dbReference>
<dbReference type="STRING" id="29655.A0A0K9P0I9"/>
<organism evidence="9 10">
    <name type="scientific">Zostera marina</name>
    <name type="common">Eelgrass</name>
    <dbReference type="NCBI Taxonomy" id="29655"/>
    <lineage>
        <taxon>Eukaryota</taxon>
        <taxon>Viridiplantae</taxon>
        <taxon>Streptophyta</taxon>
        <taxon>Embryophyta</taxon>
        <taxon>Tracheophyta</taxon>
        <taxon>Spermatophyta</taxon>
        <taxon>Magnoliopsida</taxon>
        <taxon>Liliopsida</taxon>
        <taxon>Zosteraceae</taxon>
        <taxon>Zostera</taxon>
    </lineage>
</organism>
<accession>A0A0K9P0I9</accession>
<dbReference type="PANTHER" id="PTHR47264:SF3">
    <property type="entry name" value="SYNAPTOTAGMIN-5 ISOFORM X1"/>
    <property type="match status" value="1"/>
</dbReference>
<evidence type="ECO:0000256" key="2">
    <source>
        <dbReference type="ARBA" id="ARBA00022448"/>
    </source>
</evidence>
<comment type="subcellular location">
    <subcellularLocation>
        <location evidence="1">Membrane</location>
    </subcellularLocation>
</comment>
<evidence type="ECO:0000256" key="1">
    <source>
        <dbReference type="ARBA" id="ARBA00004370"/>
    </source>
</evidence>
<evidence type="ECO:0000259" key="7">
    <source>
        <dbReference type="PROSITE" id="PS50004"/>
    </source>
</evidence>
<dbReference type="OrthoDB" id="270970at2759"/>
<dbReference type="SUPFAM" id="SSF49562">
    <property type="entry name" value="C2 domain (Calcium/lipid-binding domain, CaLB)"/>
    <property type="match status" value="3"/>
</dbReference>
<evidence type="ECO:0000259" key="8">
    <source>
        <dbReference type="PROSITE" id="PS51847"/>
    </source>
</evidence>
<evidence type="ECO:0000256" key="6">
    <source>
        <dbReference type="SAM" id="Phobius"/>
    </source>
</evidence>
<dbReference type="CDD" id="cd21669">
    <property type="entry name" value="SMP_SF"/>
    <property type="match status" value="1"/>
</dbReference>
<dbReference type="GO" id="GO:0008289">
    <property type="term" value="F:lipid binding"/>
    <property type="evidence" value="ECO:0007669"/>
    <property type="project" value="UniProtKB-KW"/>
</dbReference>
<protein>
    <recommendedName>
        <fullName evidence="11">Plant synaptotagmin</fullName>
    </recommendedName>
</protein>
<evidence type="ECO:0000313" key="10">
    <source>
        <dbReference type="Proteomes" id="UP000036987"/>
    </source>
</evidence>
<evidence type="ECO:0000313" key="9">
    <source>
        <dbReference type="EMBL" id="KMZ62571.1"/>
    </source>
</evidence>
<dbReference type="AlphaFoldDB" id="A0A0K9P0I9"/>
<reference evidence="10" key="1">
    <citation type="journal article" date="2016" name="Nature">
        <title>The genome of the seagrass Zostera marina reveals angiosperm adaptation to the sea.</title>
        <authorList>
            <person name="Olsen J.L."/>
            <person name="Rouze P."/>
            <person name="Verhelst B."/>
            <person name="Lin Y.-C."/>
            <person name="Bayer T."/>
            <person name="Collen J."/>
            <person name="Dattolo E."/>
            <person name="De Paoli E."/>
            <person name="Dittami S."/>
            <person name="Maumus F."/>
            <person name="Michel G."/>
            <person name="Kersting A."/>
            <person name="Lauritano C."/>
            <person name="Lohaus R."/>
            <person name="Toepel M."/>
            <person name="Tonon T."/>
            <person name="Vanneste K."/>
            <person name="Amirebrahimi M."/>
            <person name="Brakel J."/>
            <person name="Bostroem C."/>
            <person name="Chovatia M."/>
            <person name="Grimwood J."/>
            <person name="Jenkins J.W."/>
            <person name="Jueterbock A."/>
            <person name="Mraz A."/>
            <person name="Stam W.T."/>
            <person name="Tice H."/>
            <person name="Bornberg-Bauer E."/>
            <person name="Green P.J."/>
            <person name="Pearson G.A."/>
            <person name="Procaccini G."/>
            <person name="Duarte C.M."/>
            <person name="Schmutz J."/>
            <person name="Reusch T.B.H."/>
            <person name="Van de Peer Y."/>
        </authorList>
    </citation>
    <scope>NUCLEOTIDE SEQUENCE [LARGE SCALE GENOMIC DNA]</scope>
    <source>
        <strain evidence="10">cv. Finnish</strain>
    </source>
</reference>
<evidence type="ECO:0000256" key="3">
    <source>
        <dbReference type="ARBA" id="ARBA00023055"/>
    </source>
</evidence>
<gene>
    <name evidence="9" type="ORF">ZOSMA_452G00060</name>
</gene>
<keyword evidence="2" id="KW-0813">Transport</keyword>
<keyword evidence="5 6" id="KW-0472">Membrane</keyword>
<evidence type="ECO:0000256" key="4">
    <source>
        <dbReference type="ARBA" id="ARBA00023121"/>
    </source>
</evidence>
<feature type="domain" description="C2" evidence="7">
    <location>
        <begin position="568"/>
        <end position="686"/>
    </location>
</feature>
<dbReference type="CDD" id="cd00030">
    <property type="entry name" value="C2"/>
    <property type="match status" value="1"/>
</dbReference>
<evidence type="ECO:0008006" key="11">
    <source>
        <dbReference type="Google" id="ProtNLM"/>
    </source>
</evidence>
<dbReference type="OMA" id="HCEWLNR"/>
<dbReference type="PROSITE" id="PS51847">
    <property type="entry name" value="SMP"/>
    <property type="match status" value="1"/>
</dbReference>